<sequence>MTDAQKAMSDKTVLQIKGLCVALAGRGGKQLLRDVDIEVKAGEITCVVGESGSGKSLTAYSVMGLLDPESLRCTAGEILLEDENVLTVTPRRLRELRATRMSLIFQEPMTALNPVERIGAQIEEVLEIHCSDDARTRRRRVLEMLEAVHLPDPQRIFDSYPHQLSGGQRQRVVICMALILNPKLLIADEPTTALDVSTQKQILALIRELQQKFNTAVLFITHDFGVVVDVADKVVVMNQGEVVETGSRDEILRSPRNDYTRMLVSSVPSLVPQSREAVTGDVVLSIKGLSKIFVRRRILRPSTVVEAAVDCDLTLHRREILGIVGQSGSGKSTLARCVIGLETPSAGRIVLAGEELVNARGNAFRERFRRIQMVFQDPYRSLNPRVRVGESIIEGPTNFGVPRAFAMERAKSLMELVGLPVSALDRFPHQFSGGQRQRISIARALIMEPEVLVADEAVSALDVSVQARILKLLESIREKTDVGLLFITHDLRVAAEICDRVIVMNKGRIVEHGSAEAVLVHPRDAYTRALIDAAPGRHWDFRNFRPL</sequence>
<dbReference type="NCBIfam" id="NF007739">
    <property type="entry name" value="PRK10419.1"/>
    <property type="match status" value="2"/>
</dbReference>
<proteinExistence type="inferred from homology"/>
<keyword evidence="5 7" id="KW-0067">ATP-binding</keyword>
<dbReference type="GO" id="GO:0005886">
    <property type="term" value="C:plasma membrane"/>
    <property type="evidence" value="ECO:0007669"/>
    <property type="project" value="UniProtKB-SubCell"/>
</dbReference>
<reference evidence="7 8" key="1">
    <citation type="submission" date="2020-02" db="EMBL/GenBank/DDBJ databases">
        <title>Genome sequence of the type strain CGMCC 1.15528 of Mesorhizobium zhangyense.</title>
        <authorList>
            <person name="Gao J."/>
            <person name="Sun J."/>
        </authorList>
    </citation>
    <scope>NUCLEOTIDE SEQUENCE [LARGE SCALE GENOMIC DNA]</scope>
    <source>
        <strain evidence="7 8">CGMCC 1.15528</strain>
    </source>
</reference>
<dbReference type="NCBIfam" id="NF008453">
    <property type="entry name" value="PRK11308.1"/>
    <property type="match status" value="2"/>
</dbReference>
<gene>
    <name evidence="7" type="ORF">G6N74_25730</name>
</gene>
<dbReference type="GO" id="GO:0005524">
    <property type="term" value="F:ATP binding"/>
    <property type="evidence" value="ECO:0007669"/>
    <property type="project" value="UniProtKB-KW"/>
</dbReference>
<dbReference type="GO" id="GO:0055085">
    <property type="term" value="P:transmembrane transport"/>
    <property type="evidence" value="ECO:0007669"/>
    <property type="project" value="UniProtKB-ARBA"/>
</dbReference>
<comment type="caution">
    <text evidence="7">The sequence shown here is derived from an EMBL/GenBank/DDBJ whole genome shotgun (WGS) entry which is preliminary data.</text>
</comment>
<feature type="domain" description="ABC transporter" evidence="6">
    <location>
        <begin position="14"/>
        <end position="264"/>
    </location>
</feature>
<evidence type="ECO:0000256" key="2">
    <source>
        <dbReference type="ARBA" id="ARBA00005417"/>
    </source>
</evidence>
<dbReference type="AlphaFoldDB" id="A0A7C9RAV2"/>
<organism evidence="7 8">
    <name type="scientific">Mesorhizobium zhangyense</name>
    <dbReference type="NCBI Taxonomy" id="1776730"/>
    <lineage>
        <taxon>Bacteria</taxon>
        <taxon>Pseudomonadati</taxon>
        <taxon>Pseudomonadota</taxon>
        <taxon>Alphaproteobacteria</taxon>
        <taxon>Hyphomicrobiales</taxon>
        <taxon>Phyllobacteriaceae</taxon>
        <taxon>Mesorhizobium</taxon>
    </lineage>
</organism>
<keyword evidence="8" id="KW-1185">Reference proteome</keyword>
<dbReference type="PROSITE" id="PS50893">
    <property type="entry name" value="ABC_TRANSPORTER_2"/>
    <property type="match status" value="2"/>
</dbReference>
<evidence type="ECO:0000256" key="5">
    <source>
        <dbReference type="ARBA" id="ARBA00022840"/>
    </source>
</evidence>
<evidence type="ECO:0000256" key="1">
    <source>
        <dbReference type="ARBA" id="ARBA00004417"/>
    </source>
</evidence>
<dbReference type="EMBL" id="JAAKZG010000016">
    <property type="protein sequence ID" value="NGN44474.1"/>
    <property type="molecule type" value="Genomic_DNA"/>
</dbReference>
<dbReference type="InterPro" id="IPR027417">
    <property type="entry name" value="P-loop_NTPase"/>
</dbReference>
<dbReference type="Gene3D" id="3.40.50.300">
    <property type="entry name" value="P-loop containing nucleotide triphosphate hydrolases"/>
    <property type="match status" value="2"/>
</dbReference>
<protein>
    <submittedName>
        <fullName evidence="7">ABC transporter ATP-binding protein</fullName>
    </submittedName>
</protein>
<evidence type="ECO:0000313" key="7">
    <source>
        <dbReference type="EMBL" id="NGN44474.1"/>
    </source>
</evidence>
<dbReference type="InterPro" id="IPR013563">
    <property type="entry name" value="Oligopep_ABC_C"/>
</dbReference>
<dbReference type="PROSITE" id="PS00211">
    <property type="entry name" value="ABC_TRANSPORTER_1"/>
    <property type="match status" value="2"/>
</dbReference>
<dbReference type="SUPFAM" id="SSF52540">
    <property type="entry name" value="P-loop containing nucleoside triphosphate hydrolases"/>
    <property type="match status" value="2"/>
</dbReference>
<dbReference type="PANTHER" id="PTHR43776">
    <property type="entry name" value="TRANSPORT ATP-BINDING PROTEIN"/>
    <property type="match status" value="1"/>
</dbReference>
<dbReference type="Proteomes" id="UP000481252">
    <property type="component" value="Unassembled WGS sequence"/>
</dbReference>
<dbReference type="Pfam" id="PF08352">
    <property type="entry name" value="oligo_HPY"/>
    <property type="match status" value="1"/>
</dbReference>
<dbReference type="InterPro" id="IPR003439">
    <property type="entry name" value="ABC_transporter-like_ATP-bd"/>
</dbReference>
<dbReference type="Pfam" id="PF00005">
    <property type="entry name" value="ABC_tran"/>
    <property type="match status" value="2"/>
</dbReference>
<evidence type="ECO:0000313" key="8">
    <source>
        <dbReference type="Proteomes" id="UP000481252"/>
    </source>
</evidence>
<dbReference type="InterPro" id="IPR017871">
    <property type="entry name" value="ABC_transporter-like_CS"/>
</dbReference>
<keyword evidence="3" id="KW-0813">Transport</keyword>
<dbReference type="GO" id="GO:0015833">
    <property type="term" value="P:peptide transport"/>
    <property type="evidence" value="ECO:0007669"/>
    <property type="project" value="InterPro"/>
</dbReference>
<accession>A0A7C9RAV2</accession>
<dbReference type="InterPro" id="IPR003593">
    <property type="entry name" value="AAA+_ATPase"/>
</dbReference>
<comment type="subcellular location">
    <subcellularLocation>
        <location evidence="1">Cell inner membrane</location>
        <topology evidence="1">Peripheral membrane protein</topology>
    </subcellularLocation>
</comment>
<keyword evidence="4" id="KW-0547">Nucleotide-binding</keyword>
<evidence type="ECO:0000256" key="3">
    <source>
        <dbReference type="ARBA" id="ARBA00022448"/>
    </source>
</evidence>
<dbReference type="FunFam" id="3.40.50.300:FF:000016">
    <property type="entry name" value="Oligopeptide ABC transporter ATP-binding component"/>
    <property type="match status" value="1"/>
</dbReference>
<dbReference type="GO" id="GO:0016887">
    <property type="term" value="F:ATP hydrolysis activity"/>
    <property type="evidence" value="ECO:0007669"/>
    <property type="project" value="InterPro"/>
</dbReference>
<evidence type="ECO:0000259" key="6">
    <source>
        <dbReference type="PROSITE" id="PS50893"/>
    </source>
</evidence>
<dbReference type="SMART" id="SM00382">
    <property type="entry name" value="AAA"/>
    <property type="match status" value="2"/>
</dbReference>
<evidence type="ECO:0000256" key="4">
    <source>
        <dbReference type="ARBA" id="ARBA00022741"/>
    </source>
</evidence>
<dbReference type="InterPro" id="IPR050319">
    <property type="entry name" value="ABC_transp_ATP-bind"/>
</dbReference>
<feature type="domain" description="ABC transporter" evidence="6">
    <location>
        <begin position="284"/>
        <end position="531"/>
    </location>
</feature>
<comment type="similarity">
    <text evidence="2">Belongs to the ABC transporter superfamily.</text>
</comment>
<dbReference type="CDD" id="cd03257">
    <property type="entry name" value="ABC_NikE_OppD_transporters"/>
    <property type="match status" value="2"/>
</dbReference>
<name>A0A7C9RAV2_9HYPH</name>